<dbReference type="AlphaFoldDB" id="A0A6A3BQV8"/>
<comment type="caution">
    <text evidence="1">The sequence shown here is derived from an EMBL/GenBank/DDBJ whole genome shotgun (WGS) entry which is preliminary data.</text>
</comment>
<evidence type="ECO:0000313" key="2">
    <source>
        <dbReference type="Proteomes" id="UP000436088"/>
    </source>
</evidence>
<organism evidence="1 2">
    <name type="scientific">Hibiscus syriacus</name>
    <name type="common">Rose of Sharon</name>
    <dbReference type="NCBI Taxonomy" id="106335"/>
    <lineage>
        <taxon>Eukaryota</taxon>
        <taxon>Viridiplantae</taxon>
        <taxon>Streptophyta</taxon>
        <taxon>Embryophyta</taxon>
        <taxon>Tracheophyta</taxon>
        <taxon>Spermatophyta</taxon>
        <taxon>Magnoliopsida</taxon>
        <taxon>eudicotyledons</taxon>
        <taxon>Gunneridae</taxon>
        <taxon>Pentapetalae</taxon>
        <taxon>rosids</taxon>
        <taxon>malvids</taxon>
        <taxon>Malvales</taxon>
        <taxon>Malvaceae</taxon>
        <taxon>Malvoideae</taxon>
        <taxon>Hibiscus</taxon>
    </lineage>
</organism>
<reference evidence="1" key="1">
    <citation type="submission" date="2019-09" db="EMBL/GenBank/DDBJ databases">
        <title>Draft genome information of white flower Hibiscus syriacus.</title>
        <authorList>
            <person name="Kim Y.-M."/>
        </authorList>
    </citation>
    <scope>NUCLEOTIDE SEQUENCE [LARGE SCALE GENOMIC DNA]</scope>
    <source>
        <strain evidence="1">YM2019G1</strain>
    </source>
</reference>
<proteinExistence type="predicted"/>
<evidence type="ECO:0000313" key="1">
    <source>
        <dbReference type="EMBL" id="KAE8718447.1"/>
    </source>
</evidence>
<keyword evidence="2" id="KW-1185">Reference proteome</keyword>
<name>A0A6A3BQV8_HIBSY</name>
<accession>A0A6A3BQV8</accession>
<protein>
    <submittedName>
        <fullName evidence="1">Uncharacterized protein</fullName>
    </submittedName>
</protein>
<dbReference type="Proteomes" id="UP000436088">
    <property type="component" value="Unassembled WGS sequence"/>
</dbReference>
<dbReference type="EMBL" id="VEPZ02000812">
    <property type="protein sequence ID" value="KAE8718447.1"/>
    <property type="molecule type" value="Genomic_DNA"/>
</dbReference>
<gene>
    <name evidence="1" type="ORF">F3Y22_tig00110013pilonHSYRG00235</name>
</gene>
<sequence length="238" mass="27193">MYLPQWFPRIEKNSSCHKCIGIPTMEQLKKAIGIASSSIILDRDVELFKLLLGNRLDTVLMFSIPVYLLVHIRIPSSAHNFSVGSDISYPKIAAIRRFVHPIQCFPPSQLLLLLSLLASISFTVFAWKLSLRNKNHSPIYFCIVHPGDCTFQVFMRCKPNKGESGQFIFWFPISKRDENPGYFLVMIEDLPQGSSRHSFAHIVYERCALKLGVRRRRALSGWNPLSLSYFLSPFGSLN</sequence>